<gene>
    <name evidence="1" type="ORF">AHMF7605_11785</name>
</gene>
<sequence length="179" mass="20243">MQETSPFDPKIVLTEAVDTLTEKPLVVKIAVDPKTWYEKVYCFIRRKPLNRRYTIKPISPGNMYRYSALAIQLPPDMLTGNMAECLTKASAEHMDKFIRMAAIGIQNNAEEPEEELLQTIRYHFSLKHLSVILAHIRMQVQVGQSDFLTCIVLVRGAEILTRTSPAKEEIIAPSTIPGS</sequence>
<keyword evidence="2" id="KW-1185">Reference proteome</keyword>
<proteinExistence type="predicted"/>
<comment type="caution">
    <text evidence="1">The sequence shown here is derived from an EMBL/GenBank/DDBJ whole genome shotgun (WGS) entry which is preliminary data.</text>
</comment>
<dbReference type="RefSeq" id="WP_106929545.1">
    <property type="nucleotide sequence ID" value="NZ_PYFT01000001.1"/>
</dbReference>
<reference evidence="1 2" key="1">
    <citation type="submission" date="2018-03" db="EMBL/GenBank/DDBJ databases">
        <title>Adhaeribacter sp. HMF7605 Genome sequencing and assembly.</title>
        <authorList>
            <person name="Kang H."/>
            <person name="Kang J."/>
            <person name="Cha I."/>
            <person name="Kim H."/>
            <person name="Joh K."/>
        </authorList>
    </citation>
    <scope>NUCLEOTIDE SEQUENCE [LARGE SCALE GENOMIC DNA]</scope>
    <source>
        <strain evidence="1 2">HMF7605</strain>
    </source>
</reference>
<protein>
    <submittedName>
        <fullName evidence="1">Uncharacterized protein</fullName>
    </submittedName>
</protein>
<dbReference type="EMBL" id="PYFT01000001">
    <property type="protein sequence ID" value="PSR54152.1"/>
    <property type="molecule type" value="Genomic_DNA"/>
</dbReference>
<dbReference type="AlphaFoldDB" id="A0A2T2YF71"/>
<accession>A0A2T2YF71</accession>
<evidence type="ECO:0000313" key="2">
    <source>
        <dbReference type="Proteomes" id="UP000240357"/>
    </source>
</evidence>
<evidence type="ECO:0000313" key="1">
    <source>
        <dbReference type="EMBL" id="PSR54152.1"/>
    </source>
</evidence>
<dbReference type="Proteomes" id="UP000240357">
    <property type="component" value="Unassembled WGS sequence"/>
</dbReference>
<organism evidence="1 2">
    <name type="scientific">Adhaeribacter arboris</name>
    <dbReference type="NCBI Taxonomy" id="2072846"/>
    <lineage>
        <taxon>Bacteria</taxon>
        <taxon>Pseudomonadati</taxon>
        <taxon>Bacteroidota</taxon>
        <taxon>Cytophagia</taxon>
        <taxon>Cytophagales</taxon>
        <taxon>Hymenobacteraceae</taxon>
        <taxon>Adhaeribacter</taxon>
    </lineage>
</organism>
<name>A0A2T2YF71_9BACT</name>
<dbReference type="OrthoDB" id="764701at2"/>